<comment type="catalytic activity">
    <reaction evidence="3">
        <text>N(6)-(2-hydroxyisobutanoyl)-L-lysyl-[protein] + NAD(+) + H2O = 2''-O-(2-hydroxyisobutanoyl)-ADP-D-ribose + nicotinamide + L-lysyl-[protein]</text>
        <dbReference type="Rhea" id="RHEA:24364"/>
        <dbReference type="Rhea" id="RHEA-COMP:9752"/>
        <dbReference type="Rhea" id="RHEA-COMP:15921"/>
        <dbReference type="ChEBI" id="CHEBI:15377"/>
        <dbReference type="ChEBI" id="CHEBI:17154"/>
        <dbReference type="ChEBI" id="CHEBI:29969"/>
        <dbReference type="ChEBI" id="CHEBI:57540"/>
        <dbReference type="ChEBI" id="CHEBI:144968"/>
        <dbReference type="ChEBI" id="CHEBI:144969"/>
    </reaction>
</comment>
<dbReference type="Pfam" id="PF02146">
    <property type="entry name" value="SIR2"/>
    <property type="match status" value="1"/>
</dbReference>
<accession>A0A4U3FH44</accession>
<dbReference type="InterPro" id="IPR029035">
    <property type="entry name" value="DHS-like_NAD/FAD-binding_dom"/>
</dbReference>
<dbReference type="Proteomes" id="UP000661012">
    <property type="component" value="Unassembled WGS sequence"/>
</dbReference>
<evidence type="ECO:0000256" key="1">
    <source>
        <dbReference type="ARBA" id="ARBA00022679"/>
    </source>
</evidence>
<keyword evidence="3" id="KW-0862">Zinc</keyword>
<feature type="binding site" evidence="3">
    <location>
        <position position="157"/>
    </location>
    <ligand>
        <name>Zn(2+)</name>
        <dbReference type="ChEBI" id="CHEBI:29105"/>
    </ligand>
</feature>
<keyword evidence="10" id="KW-1185">Reference proteome</keyword>
<feature type="active site" description="Proton acceptor" evidence="3">
    <location>
        <position position="149"/>
    </location>
</feature>
<dbReference type="STRING" id="1219360.GCA_001571305_01208"/>
<comment type="caution">
    <text evidence="3 4">Lacks conserved residue(s) required for the propagation of feature annotation.</text>
</comment>
<organism evidence="8 9">
    <name type="scientific">Erwinia persicina</name>
    <dbReference type="NCBI Taxonomy" id="55211"/>
    <lineage>
        <taxon>Bacteria</taxon>
        <taxon>Pseudomonadati</taxon>
        <taxon>Pseudomonadota</taxon>
        <taxon>Gammaproteobacteria</taxon>
        <taxon>Enterobacterales</taxon>
        <taxon>Erwiniaceae</taxon>
        <taxon>Erwinia</taxon>
    </lineage>
</organism>
<dbReference type="PROSITE" id="PS50305">
    <property type="entry name" value="SIRTUIN"/>
    <property type="match status" value="1"/>
</dbReference>
<sequence>MRTPRRRLRLARYKKTRRQVHQRFRQRIFERDRNIEIARHPLPRVVVLTGAGISAESGIRTFRAADGLWEEHKVEDVATPEGFARDPQRVQAFYNARRRQLQQADIQPNAAHRALAELESALGDHFLLVTQNIDNLHERAGNRNVIHMHGELLKVRCPVSGQILHWSEDVKPDDRCHCCQFPSVLRPHVVWFGEMPLQMDEIYQALAQADYFVAIGTSGHVYPAAGFVHEARIQGAHTVELNLEPSQVGSEFEEKQYGLASEVVPEWVQDLLANIARPALTGDDAPSAFGQREDQVGDNATD</sequence>
<comment type="subcellular location">
    <subcellularLocation>
        <location evidence="3">Cytoplasm</location>
    </subcellularLocation>
</comment>
<dbReference type="PANTHER" id="PTHR11085">
    <property type="entry name" value="NAD-DEPENDENT PROTEIN DEACYLASE SIRTUIN-5, MITOCHONDRIAL-RELATED"/>
    <property type="match status" value="1"/>
</dbReference>
<feature type="region of interest" description="Disordered" evidence="5">
    <location>
        <begin position="283"/>
        <end position="302"/>
    </location>
</feature>
<dbReference type="Proteomes" id="UP000306393">
    <property type="component" value="Unassembled WGS sequence"/>
</dbReference>
<dbReference type="GO" id="GO:0036054">
    <property type="term" value="F:protein-malonyllysine demalonylase activity"/>
    <property type="evidence" value="ECO:0007669"/>
    <property type="project" value="InterPro"/>
</dbReference>
<evidence type="ECO:0000313" key="10">
    <source>
        <dbReference type="Proteomes" id="UP000661012"/>
    </source>
</evidence>
<feature type="binding site" evidence="3">
    <location>
        <position position="176"/>
    </location>
    <ligand>
        <name>Zn(2+)</name>
        <dbReference type="ChEBI" id="CHEBI:29105"/>
    </ligand>
</feature>
<comment type="caution">
    <text evidence="8">The sequence shown here is derived from an EMBL/GenBank/DDBJ whole genome shotgun (WGS) entry which is preliminary data.</text>
</comment>
<dbReference type="NCBIfam" id="NF001755">
    <property type="entry name" value="PRK00481.1-5"/>
    <property type="match status" value="1"/>
</dbReference>
<evidence type="ECO:0000259" key="6">
    <source>
        <dbReference type="PROSITE" id="PS50305"/>
    </source>
</evidence>
<keyword evidence="3" id="KW-0963">Cytoplasm</keyword>
<comment type="cofactor">
    <cofactor evidence="3">
        <name>Zn(2+)</name>
        <dbReference type="ChEBI" id="CHEBI:29105"/>
    </cofactor>
    <text evidence="3">Binds 1 zinc ion per subunit.</text>
</comment>
<feature type="binding site" evidence="3">
    <location>
        <begin position="50"/>
        <end position="69"/>
    </location>
    <ligand>
        <name>NAD(+)</name>
        <dbReference type="ChEBI" id="CHEBI:57540"/>
    </ligand>
</feature>
<dbReference type="EMBL" id="QGAC01000004">
    <property type="protein sequence ID" value="TKJ93258.1"/>
    <property type="molecule type" value="Genomic_DNA"/>
</dbReference>
<name>A0A4U3FH44_9GAMM</name>
<comment type="similarity">
    <text evidence="3">Belongs to the sirtuin family. Class III subfamily.</text>
</comment>
<proteinExistence type="inferred from homology"/>
<dbReference type="SUPFAM" id="SSF52467">
    <property type="entry name" value="DHS-like NAD/FAD-binding domain"/>
    <property type="match status" value="1"/>
</dbReference>
<evidence type="ECO:0000256" key="5">
    <source>
        <dbReference type="SAM" id="MobiDB-lite"/>
    </source>
</evidence>
<dbReference type="InterPro" id="IPR026590">
    <property type="entry name" value="Ssirtuin_cat_dom"/>
</dbReference>
<reference evidence="8 9" key="1">
    <citation type="journal article" date="2019" name="Sci. Rep.">
        <title>Differences in resource use lead to coexistence of seed-transmitted microbial populations.</title>
        <authorList>
            <person name="Torres-Cortes G."/>
            <person name="Garcia B.J."/>
            <person name="Compant S."/>
            <person name="Rezki S."/>
            <person name="Jones P."/>
            <person name="Preveaux A."/>
            <person name="Briand M."/>
            <person name="Roulet A."/>
            <person name="Bouchez O."/>
            <person name="Jacobson D."/>
            <person name="Barret M."/>
        </authorList>
    </citation>
    <scope>NUCLEOTIDE SEQUENCE [LARGE SCALE GENOMIC DNA]</scope>
    <source>
        <strain evidence="8 9">CFBP13511</strain>
    </source>
</reference>
<dbReference type="EMBL" id="JACYNN010000021">
    <property type="protein sequence ID" value="MBD8108597.1"/>
    <property type="molecule type" value="Genomic_DNA"/>
</dbReference>
<feature type="domain" description="Deacetylase sirtuin-type" evidence="6">
    <location>
        <begin position="21"/>
        <end position="274"/>
    </location>
</feature>
<dbReference type="PANTHER" id="PTHR11085:SF4">
    <property type="entry name" value="NAD-DEPENDENT PROTEIN DEACYLASE"/>
    <property type="match status" value="1"/>
</dbReference>
<feature type="binding site" evidence="3">
    <location>
        <position position="260"/>
    </location>
    <ligand>
        <name>NAD(+)</name>
        <dbReference type="ChEBI" id="CHEBI:57540"/>
    </ligand>
</feature>
<dbReference type="OrthoDB" id="9800582at2"/>
<dbReference type="InterPro" id="IPR027546">
    <property type="entry name" value="Sirtuin_class_III"/>
</dbReference>
<dbReference type="InterPro" id="IPR050134">
    <property type="entry name" value="NAD-dep_sirtuin_deacylases"/>
</dbReference>
<dbReference type="GO" id="GO:0005737">
    <property type="term" value="C:cytoplasm"/>
    <property type="evidence" value="ECO:0007669"/>
    <property type="project" value="UniProtKB-SubCell"/>
</dbReference>
<dbReference type="GeneID" id="67477168"/>
<dbReference type="Gene3D" id="3.40.50.1220">
    <property type="entry name" value="TPP-binding domain"/>
    <property type="match status" value="1"/>
</dbReference>
<feature type="binding site" evidence="3">
    <location>
        <position position="97"/>
    </location>
    <ligand>
        <name>substrate</name>
    </ligand>
</feature>
<dbReference type="InterPro" id="IPR026591">
    <property type="entry name" value="Sirtuin_cat_small_dom_sf"/>
</dbReference>
<dbReference type="EC" id="2.3.1.286" evidence="3"/>
<gene>
    <name evidence="3 7" type="primary">cobB</name>
    <name evidence="8" type="ORF">EpCFBP13511_04985</name>
    <name evidence="7" type="ORF">IFT93_19615</name>
</gene>
<dbReference type="CDD" id="cd01412">
    <property type="entry name" value="SIRT5_Af1_CobB"/>
    <property type="match status" value="1"/>
</dbReference>
<feature type="binding site" evidence="3">
    <location>
        <begin position="242"/>
        <end position="244"/>
    </location>
    <ligand>
        <name>NAD(+)</name>
        <dbReference type="ChEBI" id="CHEBI:57540"/>
    </ligand>
</feature>
<evidence type="ECO:0000256" key="4">
    <source>
        <dbReference type="PROSITE-ProRule" id="PRU00236"/>
    </source>
</evidence>
<dbReference type="GO" id="GO:0008270">
    <property type="term" value="F:zinc ion binding"/>
    <property type="evidence" value="ECO:0007669"/>
    <property type="project" value="UniProtKB-UniRule"/>
</dbReference>
<comment type="catalytic activity">
    <reaction evidence="3">
        <text>N(6)-acetyl-L-lysyl-[protein] + NAD(+) + H2O = 2''-O-acetyl-ADP-D-ribose + nicotinamide + L-lysyl-[protein]</text>
        <dbReference type="Rhea" id="RHEA:43636"/>
        <dbReference type="Rhea" id="RHEA-COMP:9752"/>
        <dbReference type="Rhea" id="RHEA-COMP:10731"/>
        <dbReference type="ChEBI" id="CHEBI:15377"/>
        <dbReference type="ChEBI" id="CHEBI:17154"/>
        <dbReference type="ChEBI" id="CHEBI:29969"/>
        <dbReference type="ChEBI" id="CHEBI:57540"/>
        <dbReference type="ChEBI" id="CHEBI:61930"/>
        <dbReference type="ChEBI" id="CHEBI:83767"/>
        <dbReference type="EC" id="2.3.1.286"/>
    </reaction>
</comment>
<evidence type="ECO:0000313" key="9">
    <source>
        <dbReference type="Proteomes" id="UP000306393"/>
    </source>
</evidence>
<evidence type="ECO:0000256" key="2">
    <source>
        <dbReference type="ARBA" id="ARBA00023027"/>
    </source>
</evidence>
<dbReference type="HAMAP" id="MF_01121">
    <property type="entry name" value="Sirtuin_ClassIII"/>
    <property type="match status" value="1"/>
</dbReference>
<feature type="binding site" evidence="3">
    <location>
        <begin position="131"/>
        <end position="134"/>
    </location>
    <ligand>
        <name>NAD(+)</name>
        <dbReference type="ChEBI" id="CHEBI:57540"/>
    </ligand>
</feature>
<comment type="catalytic activity">
    <reaction evidence="3">
        <text>N(6)-succinyl-L-lysyl-[protein] + NAD(+) + H2O = 2''-O-succinyl-ADP-D-ribose + nicotinamide + L-lysyl-[protein]</text>
        <dbReference type="Rhea" id="RHEA:47668"/>
        <dbReference type="Rhea" id="RHEA-COMP:9752"/>
        <dbReference type="Rhea" id="RHEA-COMP:11877"/>
        <dbReference type="ChEBI" id="CHEBI:15377"/>
        <dbReference type="ChEBI" id="CHEBI:17154"/>
        <dbReference type="ChEBI" id="CHEBI:29969"/>
        <dbReference type="ChEBI" id="CHEBI:57540"/>
        <dbReference type="ChEBI" id="CHEBI:87830"/>
        <dbReference type="ChEBI" id="CHEBI:87832"/>
    </reaction>
</comment>
<feature type="binding site" evidence="3">
    <location>
        <position position="94"/>
    </location>
    <ligand>
        <name>substrate</name>
    </ligand>
</feature>
<keyword evidence="2 3" id="KW-0520">NAD</keyword>
<reference evidence="7 10" key="2">
    <citation type="journal article" date="2020" name="FEMS Microbiol. Ecol.">
        <title>Temporal dynamics of bacterial communities during seed development and maturation.</title>
        <authorList>
            <person name="Chesneau G."/>
            <person name="Torres-Cortes G."/>
            <person name="Briand M."/>
            <person name="Darrasse A."/>
            <person name="Preveaux A."/>
            <person name="Marais C."/>
            <person name="Jacques M.A."/>
            <person name="Shade A."/>
            <person name="Barret M."/>
        </authorList>
    </citation>
    <scope>NUCLEOTIDE SEQUENCE [LARGE SCALE GENOMIC DNA]</scope>
    <source>
        <strain evidence="7 10">CFBP13732</strain>
    </source>
</reference>
<dbReference type="InterPro" id="IPR003000">
    <property type="entry name" value="Sirtuin"/>
</dbReference>
<keyword evidence="1" id="KW-0808">Transferase</keyword>
<dbReference type="GO" id="GO:0017136">
    <property type="term" value="F:histone deacetylase activity, NAD-dependent"/>
    <property type="evidence" value="ECO:0007669"/>
    <property type="project" value="TreeGrafter"/>
</dbReference>
<keyword evidence="3" id="KW-0479">Metal-binding</keyword>
<dbReference type="RefSeq" id="WP_137268914.1">
    <property type="nucleotide sequence ID" value="NZ_CP082141.1"/>
</dbReference>
<dbReference type="GO" id="GO:0036055">
    <property type="term" value="F:protein-succinyllysine desuccinylase activity"/>
    <property type="evidence" value="ECO:0007669"/>
    <property type="project" value="UniProtKB-UniRule"/>
</dbReference>
<protein>
    <recommendedName>
        <fullName evidence="3">NAD-dependent protein deacylase</fullName>
        <ecNumber evidence="3">2.3.1.286</ecNumber>
    </recommendedName>
    <alternativeName>
        <fullName evidence="3">Regulatory protein SIR2 homolog</fullName>
    </alternativeName>
</protein>
<comment type="function">
    <text evidence="3">NAD-dependent lysine deacetylase that specifically removes acetyl groups on target proteins. Also acts as a protein-lysine deacylase by mediating protein desuccinylation and de-2-hydroxyisobutyrylation. Modulates the activities of several proteins which are inactive in their acylated form.</text>
</comment>
<comment type="domain">
    <text evidence="3">2 residues (Tyr-94 and Arg-97) present in a large hydrophobic pocket are probably involved in substrate specificity. They are important for desuccinylation activity, but dispensable for deacetylation activity.</text>
</comment>
<dbReference type="GO" id="GO:0070403">
    <property type="term" value="F:NAD+ binding"/>
    <property type="evidence" value="ECO:0007669"/>
    <property type="project" value="UniProtKB-UniRule"/>
</dbReference>
<evidence type="ECO:0000313" key="8">
    <source>
        <dbReference type="EMBL" id="TKJ93258.1"/>
    </source>
</evidence>
<dbReference type="Gene3D" id="3.30.1600.10">
    <property type="entry name" value="SIR2/SIRT2 'Small Domain"/>
    <property type="match status" value="1"/>
</dbReference>
<feature type="binding site" evidence="3">
    <location>
        <begin position="216"/>
        <end position="218"/>
    </location>
    <ligand>
        <name>NAD(+)</name>
        <dbReference type="ChEBI" id="CHEBI:57540"/>
    </ligand>
</feature>
<evidence type="ECO:0000256" key="3">
    <source>
        <dbReference type="HAMAP-Rule" id="MF_01121"/>
    </source>
</evidence>
<evidence type="ECO:0000313" key="7">
    <source>
        <dbReference type="EMBL" id="MBD8108597.1"/>
    </source>
</evidence>
<dbReference type="AlphaFoldDB" id="A0A4U3FH44"/>